<evidence type="ECO:0000313" key="2">
    <source>
        <dbReference type="EMBL" id="GBE91989.1"/>
    </source>
</evidence>
<accession>A0A2H6LFJ4</accession>
<dbReference type="Proteomes" id="UP000236527">
    <property type="component" value="Unassembled WGS sequence"/>
</dbReference>
<dbReference type="InterPro" id="IPR013424">
    <property type="entry name" value="Ice-binding_C"/>
</dbReference>
<protein>
    <submittedName>
        <fullName evidence="2">PEP-CTERM sorting, cyanobacterial subclass domain protein</fullName>
    </submittedName>
</protein>
<feature type="signal peptide" evidence="1">
    <location>
        <begin position="1"/>
        <end position="20"/>
    </location>
</feature>
<dbReference type="InterPro" id="IPR026374">
    <property type="entry name" value="Cyano_PEP"/>
</dbReference>
<name>A0A2H6LFJ4_9NOSO</name>
<evidence type="ECO:0000256" key="1">
    <source>
        <dbReference type="SAM" id="SignalP"/>
    </source>
</evidence>
<keyword evidence="1" id="KW-0732">Signal</keyword>
<dbReference type="AlphaFoldDB" id="A0A2H6LFJ4"/>
<sequence>MLLLAGAGATFVFAASPSQAAVINISDFTGWQGIGNFSLSSQQAIISGGGVAETAVESFLGLASGALDTLNSQNVNNASAIKNTITVQAGDVLTFDWQFKAGDYLPYNDFSFYSIGTSLNKLADVRQVGNFGQTSSQTAYTFTTGGTYTVGFGVVDIFDQYLASSLTVRTSGGNEPVPEPVTIIGSLAAGVFGVALRHKKKAATKSQS</sequence>
<dbReference type="NCBIfam" id="TIGR02595">
    <property type="entry name" value="PEP_CTERM"/>
    <property type="match status" value="1"/>
</dbReference>
<proteinExistence type="predicted"/>
<feature type="chain" id="PRO_5014176118" evidence="1">
    <location>
        <begin position="21"/>
        <end position="208"/>
    </location>
</feature>
<reference evidence="3" key="1">
    <citation type="journal article" date="2018" name="Genome Announc.">
        <title>Draft Genome Sequence of the Nitrogen-Fixing and Hormogonia-Inducing Cyanobacterium Nostoc cycadae Strain WK-1, Isolated from the Coralloid Roots of Cycas revoluta.</title>
        <authorList>
            <person name="Kanesaki Y."/>
            <person name="Hirose M."/>
            <person name="Hirose Y."/>
            <person name="Fujisawa T."/>
            <person name="Nakamura Y."/>
            <person name="Watanabe S."/>
            <person name="Matsunaga S."/>
            <person name="Uchida H."/>
            <person name="Murakami A."/>
        </authorList>
    </citation>
    <scope>NUCLEOTIDE SEQUENCE [LARGE SCALE GENOMIC DNA]</scope>
    <source>
        <strain evidence="3">WK-1</strain>
    </source>
</reference>
<evidence type="ECO:0000313" key="3">
    <source>
        <dbReference type="Proteomes" id="UP000236527"/>
    </source>
</evidence>
<dbReference type="EMBL" id="BDGE01000028">
    <property type="protein sequence ID" value="GBE91989.1"/>
    <property type="molecule type" value="Genomic_DNA"/>
</dbReference>
<comment type="caution">
    <text evidence="2">The sequence shown here is derived from an EMBL/GenBank/DDBJ whole genome shotgun (WGS) entry which is preliminary data.</text>
</comment>
<gene>
    <name evidence="2" type="ORF">NCWK1_1742</name>
</gene>
<organism evidence="2 3">
    <name type="scientific">Nostoc cycadae WK-1</name>
    <dbReference type="NCBI Taxonomy" id="1861711"/>
    <lineage>
        <taxon>Bacteria</taxon>
        <taxon>Bacillati</taxon>
        <taxon>Cyanobacteriota</taxon>
        <taxon>Cyanophyceae</taxon>
        <taxon>Nostocales</taxon>
        <taxon>Nostocaceae</taxon>
        <taxon>Nostoc</taxon>
    </lineage>
</organism>
<dbReference type="NCBIfam" id="TIGR04155">
    <property type="entry name" value="cyano_PEP"/>
    <property type="match status" value="1"/>
</dbReference>
<keyword evidence="3" id="KW-1185">Reference proteome</keyword>